<evidence type="ECO:0000313" key="3">
    <source>
        <dbReference type="Proteomes" id="UP000663880"/>
    </source>
</evidence>
<evidence type="ECO:0000313" key="2">
    <source>
        <dbReference type="EMBL" id="CAF4745738.1"/>
    </source>
</evidence>
<dbReference type="EMBL" id="CAJOBZ010000001">
    <property type="protein sequence ID" value="CAF4745738.1"/>
    <property type="molecule type" value="Genomic_DNA"/>
</dbReference>
<dbReference type="AlphaFoldDB" id="A0A821L5J4"/>
<dbReference type="Proteomes" id="UP000663880">
    <property type="component" value="Unassembled WGS sequence"/>
</dbReference>
<gene>
    <name evidence="2" type="ORF">PMACD_LOCUS337</name>
</gene>
<comment type="caution">
    <text evidence="2">The sequence shown here is derived from an EMBL/GenBank/DDBJ whole genome shotgun (WGS) entry which is preliminary data.</text>
</comment>
<dbReference type="OrthoDB" id="421040at2759"/>
<keyword evidence="3" id="KW-1185">Reference proteome</keyword>
<evidence type="ECO:0000259" key="1">
    <source>
        <dbReference type="PROSITE" id="PS50878"/>
    </source>
</evidence>
<dbReference type="SUPFAM" id="SSF56672">
    <property type="entry name" value="DNA/RNA polymerases"/>
    <property type="match status" value="1"/>
</dbReference>
<dbReference type="PANTHER" id="PTHR19446">
    <property type="entry name" value="REVERSE TRANSCRIPTASES"/>
    <property type="match status" value="1"/>
</dbReference>
<dbReference type="PROSITE" id="PS50878">
    <property type="entry name" value="RT_POL"/>
    <property type="match status" value="1"/>
</dbReference>
<protein>
    <recommendedName>
        <fullName evidence="1">Reverse transcriptase domain-containing protein</fullName>
    </recommendedName>
</protein>
<dbReference type="GO" id="GO:0071897">
    <property type="term" value="P:DNA biosynthetic process"/>
    <property type="evidence" value="ECO:0007669"/>
    <property type="project" value="UniProtKB-ARBA"/>
</dbReference>
<organism evidence="2 3">
    <name type="scientific">Pieris macdunnoughi</name>
    <dbReference type="NCBI Taxonomy" id="345717"/>
    <lineage>
        <taxon>Eukaryota</taxon>
        <taxon>Metazoa</taxon>
        <taxon>Ecdysozoa</taxon>
        <taxon>Arthropoda</taxon>
        <taxon>Hexapoda</taxon>
        <taxon>Insecta</taxon>
        <taxon>Pterygota</taxon>
        <taxon>Neoptera</taxon>
        <taxon>Endopterygota</taxon>
        <taxon>Lepidoptera</taxon>
        <taxon>Glossata</taxon>
        <taxon>Ditrysia</taxon>
        <taxon>Papilionoidea</taxon>
        <taxon>Pieridae</taxon>
        <taxon>Pierinae</taxon>
        <taxon>Pieris</taxon>
    </lineage>
</organism>
<dbReference type="InterPro" id="IPR043502">
    <property type="entry name" value="DNA/RNA_pol_sf"/>
</dbReference>
<proteinExistence type="predicted"/>
<name>A0A821L5J4_9NEOP</name>
<sequence>MAEKRRFFYTAETLIGRWLPNSVSVNVLIEAADESFCTKTKFRSQNPSPPWWDHECTTAIKTRKQAEKNYCEEMSEENFELYLESARSAKKLFKKKRYDGWQSFCASISPDVSPSEVWRNIRRFRSAYNNSPSSKLPLTLADQFMDHLAPPSVPEQGFPPLSIPAYISDDQTGLNAPFSLIELKGVLNNVKDSTPGEDGIPYSFLKNLSDRVLMLFLNIINSIMISGCIPKSWITQSIIPILKDNKPADDPSSYRPIVLSSVLMKTAEHLVKIRLEWFLESKNLLATSQFGFRKSRSTMDSLGENCFNMLSERYINLFIEDVKLFRTVWKGLPQGSVLSPLLYNIYTYDLETSLQASANVLQ</sequence>
<feature type="domain" description="Reverse transcriptase" evidence="1">
    <location>
        <begin position="222"/>
        <end position="362"/>
    </location>
</feature>
<accession>A0A821L5J4</accession>
<dbReference type="InterPro" id="IPR000477">
    <property type="entry name" value="RT_dom"/>
</dbReference>
<reference evidence="2" key="1">
    <citation type="submission" date="2021-02" db="EMBL/GenBank/DDBJ databases">
        <authorList>
            <person name="Steward A R."/>
        </authorList>
    </citation>
    <scope>NUCLEOTIDE SEQUENCE</scope>
</reference>